<name>A0A8J5FYD3_ZINOF</name>
<sequence length="1396" mass="158159">MASEAEILRRDRPPPPLTAEAIITLAQDPSATLPPVADPAALLAPLDHPFPTFPVSTYLSALLSLLSRSRSPPSSSLLSSLLISFLTMFHSRRFPRHDAALLLRLFTPHLSFLDRSQILALVDLILSRLSEIADPEDALPLDHLPRLFELAGVCEPVDLTVERLLAAEWSKALLLKVVALLRELPPIGRARVSDFLDRVFLQMKGVDLQDLPSLIYQLLLLASKCIHRKEVIRGILAFLGSCSKGRPSIMRQVEGTILMHVNFAVKQDPSLGQEMLMVIRSDLQLLNHFAVTVLFSMARVRRFNESSIVVLKLAVVTSLRNFRISRNSEWLPDKLREDCLETAKFVENSVLKAVNESNSGREHVVPSIVQFGFLLLENVDDNTCKQVSPGLMNIRELSIQILRTVFEVHDMSRNEIIEQCKFRIISLKPQKSMQIIKLLSNLVRSYPYAILQYVAHLKEALDYFTFLQEIVAVALVDAILPLVRFCSDLQDYIILVVRKAMFKREDTIRIAATIAVVNLICIESKSNRNEENILQESSSQASCSQQAEIPSRREGNLFLELSGLFRRCLTQQVRVKEILYEGLVKLVMSDPSCTSSILDILWPHFFQVCTEDKDFPLQLDSCFRLENGKVRQVEPLDHLLSCVSWILHQSHGVNQSENSWQCFGFSLTQQENEAGKATSAELFSKALSKIRKNLKNCKLQDYEVQAEESSRQHLLDEKIICNCQILLRLIEVLVNIVVIDLEKAESSEKLVLEKEIMEFSEFYDFVEKELIKISQRTGNRKGSSSDLLNKVNSELKEIAQVNQARTFFATTTVHHLLVLSFNSCKIYFTSRQNASQKSSESSTAALCLKTMSFSLKVCLRHLKSVYSMKREQSGDPFSELLCGDIKCLGKSVMQLVLQLKSTVEQEKDMKKKDAQGKISNGHARDLLFLSLMCLIELFKMNLSEDNLYELVTDLLTVNSLDLYLHAKDAAAEDINQNKNFVDDYQNMSCLHLFLEKVIEPLHSSLLDQSLFQECEVLAELLLITGKMLPPGKRNFHGSWAMKICQSRKVENPGAARSVFSLAIHLTPTQPDLTVANDMATELLKVMGSEDSEPEEMSVKFPVINQSTRNAISTIILQVAESCLGDLDWVISKIKAIFAYNREQPGLMTNLQFGEKLSGLELEDVLCARSESLVYLLSSFVMMNLKDSRAEQLLKVATRFYKILALVAKLQIAPKGCKQFLPSRRFQKLTEVTCTRLTSPLYGFVALVQRNQQERASQRGIINKIKRENRCIPDLIFQIEDYEKYLIQLSKMTKVNLLRHAKRSTARDFKILETKKVPVEEEAPEHEPTPSHSTSENELNRESEETDDDNIPKRASPEPIRDIVDEDSENGGDDQEILIRKKRAKMRKVVENSDAES</sequence>
<evidence type="ECO:0000256" key="1">
    <source>
        <dbReference type="SAM" id="MobiDB-lite"/>
    </source>
</evidence>
<dbReference type="InterPro" id="IPR029315">
    <property type="entry name" value="FANCI_S2"/>
</dbReference>
<dbReference type="Pfam" id="PF14680">
    <property type="entry name" value="FANCI_HD2"/>
    <property type="match status" value="1"/>
</dbReference>
<dbReference type="Proteomes" id="UP000734854">
    <property type="component" value="Unassembled WGS sequence"/>
</dbReference>
<feature type="compositionally biased region" description="Basic and acidic residues" evidence="1">
    <location>
        <begin position="1314"/>
        <end position="1328"/>
    </location>
</feature>
<feature type="compositionally biased region" description="Acidic residues" evidence="1">
    <location>
        <begin position="1363"/>
        <end position="1375"/>
    </location>
</feature>
<dbReference type="InterPro" id="IPR029308">
    <property type="entry name" value="FANCI_S1"/>
</dbReference>
<dbReference type="PANTHER" id="PTHR21818:SF0">
    <property type="entry name" value="FANCONI ANEMIA GROUP I PROTEIN"/>
    <property type="match status" value="1"/>
</dbReference>
<proteinExistence type="predicted"/>
<organism evidence="7 8">
    <name type="scientific">Zingiber officinale</name>
    <name type="common">Ginger</name>
    <name type="synonym">Amomum zingiber</name>
    <dbReference type="NCBI Taxonomy" id="94328"/>
    <lineage>
        <taxon>Eukaryota</taxon>
        <taxon>Viridiplantae</taxon>
        <taxon>Streptophyta</taxon>
        <taxon>Embryophyta</taxon>
        <taxon>Tracheophyta</taxon>
        <taxon>Spermatophyta</taxon>
        <taxon>Magnoliopsida</taxon>
        <taxon>Liliopsida</taxon>
        <taxon>Zingiberales</taxon>
        <taxon>Zingiberaceae</taxon>
        <taxon>Zingiber</taxon>
    </lineage>
</organism>
<feature type="domain" description="FANCI helical" evidence="5">
    <location>
        <begin position="270"/>
        <end position="351"/>
    </location>
</feature>
<dbReference type="OrthoDB" id="195089at2759"/>
<evidence type="ECO:0000259" key="3">
    <source>
        <dbReference type="Pfam" id="PF14676"/>
    </source>
</evidence>
<feature type="compositionally biased region" description="Basic and acidic residues" evidence="1">
    <location>
        <begin position="1349"/>
        <end position="1362"/>
    </location>
</feature>
<evidence type="ECO:0000313" key="7">
    <source>
        <dbReference type="EMBL" id="KAG6497175.1"/>
    </source>
</evidence>
<comment type="caution">
    <text evidence="7">The sequence shown here is derived from an EMBL/GenBank/DDBJ whole genome shotgun (WGS) entry which is preliminary data.</text>
</comment>
<protein>
    <recommendedName>
        <fullName evidence="9">Fanconi anemia group I protein</fullName>
    </recommendedName>
</protein>
<dbReference type="InterPro" id="IPR029312">
    <property type="entry name" value="FANCI_HD2"/>
</dbReference>
<dbReference type="PANTHER" id="PTHR21818">
    <property type="entry name" value="BC025462 PROTEIN"/>
    <property type="match status" value="1"/>
</dbReference>
<evidence type="ECO:0000259" key="6">
    <source>
        <dbReference type="Pfam" id="PF14680"/>
    </source>
</evidence>
<dbReference type="EMBL" id="JACMSC010000012">
    <property type="protein sequence ID" value="KAG6497175.1"/>
    <property type="molecule type" value="Genomic_DNA"/>
</dbReference>
<dbReference type="InterPro" id="IPR026171">
    <property type="entry name" value="FANCI"/>
</dbReference>
<dbReference type="Pfam" id="PF14676">
    <property type="entry name" value="FANCI_S2"/>
    <property type="match status" value="1"/>
</dbReference>
<dbReference type="InterPro" id="IPR029314">
    <property type="entry name" value="FANCI_S4"/>
</dbReference>
<feature type="domain" description="FANCI solenoid 2" evidence="3">
    <location>
        <begin position="364"/>
        <end position="515"/>
    </location>
</feature>
<evidence type="ECO:0008006" key="9">
    <source>
        <dbReference type="Google" id="ProtNLM"/>
    </source>
</evidence>
<keyword evidence="8" id="KW-1185">Reference proteome</keyword>
<evidence type="ECO:0000259" key="5">
    <source>
        <dbReference type="Pfam" id="PF14679"/>
    </source>
</evidence>
<dbReference type="GO" id="GO:0006281">
    <property type="term" value="P:DNA repair"/>
    <property type="evidence" value="ECO:0007669"/>
    <property type="project" value="InterPro"/>
</dbReference>
<evidence type="ECO:0000313" key="8">
    <source>
        <dbReference type="Proteomes" id="UP000734854"/>
    </source>
</evidence>
<dbReference type="GO" id="GO:0070182">
    <property type="term" value="F:DNA polymerase binding"/>
    <property type="evidence" value="ECO:0007669"/>
    <property type="project" value="TreeGrafter"/>
</dbReference>
<feature type="domain" description="FANCI helical" evidence="6">
    <location>
        <begin position="535"/>
        <end position="766"/>
    </location>
</feature>
<feature type="domain" description="FANCI solenoid 4" evidence="4">
    <location>
        <begin position="1074"/>
        <end position="1315"/>
    </location>
</feature>
<dbReference type="Pfam" id="PF14678">
    <property type="entry name" value="FANCI_S4"/>
    <property type="match status" value="1"/>
</dbReference>
<evidence type="ECO:0000259" key="2">
    <source>
        <dbReference type="Pfam" id="PF14675"/>
    </source>
</evidence>
<gene>
    <name evidence="7" type="ORF">ZIOFF_045064</name>
</gene>
<reference evidence="7 8" key="1">
    <citation type="submission" date="2020-08" db="EMBL/GenBank/DDBJ databases">
        <title>Plant Genome Project.</title>
        <authorList>
            <person name="Zhang R.-G."/>
        </authorList>
    </citation>
    <scope>NUCLEOTIDE SEQUENCE [LARGE SCALE GENOMIC DNA]</scope>
    <source>
        <tissue evidence="7">Rhizome</tissue>
    </source>
</reference>
<dbReference type="Pfam" id="PF14675">
    <property type="entry name" value="FANCI_S1"/>
    <property type="match status" value="1"/>
</dbReference>
<feature type="region of interest" description="Disordered" evidence="1">
    <location>
        <begin position="1314"/>
        <end position="1396"/>
    </location>
</feature>
<evidence type="ECO:0000259" key="4">
    <source>
        <dbReference type="Pfam" id="PF14678"/>
    </source>
</evidence>
<accession>A0A8J5FYD3</accession>
<dbReference type="Pfam" id="PF14679">
    <property type="entry name" value="FANCI_HD1"/>
    <property type="match status" value="1"/>
</dbReference>
<dbReference type="InterPro" id="IPR029310">
    <property type="entry name" value="FANCI_HD1"/>
</dbReference>
<feature type="domain" description="FANCI solenoid 1" evidence="2">
    <location>
        <begin position="160"/>
        <end position="266"/>
    </location>
</feature>